<organism evidence="1 2">
    <name type="scientific">Sphaerisporangium album</name>
    <dbReference type="NCBI Taxonomy" id="509200"/>
    <lineage>
        <taxon>Bacteria</taxon>
        <taxon>Bacillati</taxon>
        <taxon>Actinomycetota</taxon>
        <taxon>Actinomycetes</taxon>
        <taxon>Streptosporangiales</taxon>
        <taxon>Streptosporangiaceae</taxon>
        <taxon>Sphaerisporangium</taxon>
    </lineage>
</organism>
<name>A0A367FHN1_9ACTN</name>
<protein>
    <recommendedName>
        <fullName evidence="3">XRE family transcriptional regulator</fullName>
    </recommendedName>
</protein>
<dbReference type="AlphaFoldDB" id="A0A367FHN1"/>
<accession>A0A367FHN1</accession>
<dbReference type="EMBL" id="QOIL01000011">
    <property type="protein sequence ID" value="RCG29342.1"/>
    <property type="molecule type" value="Genomic_DNA"/>
</dbReference>
<proteinExistence type="predicted"/>
<evidence type="ECO:0000313" key="2">
    <source>
        <dbReference type="Proteomes" id="UP000253094"/>
    </source>
</evidence>
<reference evidence="1 2" key="1">
    <citation type="submission" date="2018-06" db="EMBL/GenBank/DDBJ databases">
        <title>Sphaerisporangium craniellae sp. nov., isolated from a marine sponge in the South China Sea.</title>
        <authorList>
            <person name="Li L."/>
        </authorList>
    </citation>
    <scope>NUCLEOTIDE SEQUENCE [LARGE SCALE GENOMIC DNA]</scope>
    <source>
        <strain evidence="1 2">CCTCC AA 208026</strain>
    </source>
</reference>
<gene>
    <name evidence="1" type="ORF">DQ384_19950</name>
</gene>
<evidence type="ECO:0000313" key="1">
    <source>
        <dbReference type="EMBL" id="RCG29342.1"/>
    </source>
</evidence>
<comment type="caution">
    <text evidence="1">The sequence shown here is derived from an EMBL/GenBank/DDBJ whole genome shotgun (WGS) entry which is preliminary data.</text>
</comment>
<dbReference type="Proteomes" id="UP000253094">
    <property type="component" value="Unassembled WGS sequence"/>
</dbReference>
<keyword evidence="2" id="KW-1185">Reference proteome</keyword>
<sequence length="451" mass="49316">MGAMSGRQTLLKVLLMKRHQESHRAFCLEYEKVARSIDRSLIGSSPSREAFGRWLKGHLKTKPQADHCRVLERMFPGHAVAELLAPYDPGSNNSGVPQTPPNPREAATNRREVFQLGATTMALGLAESLWRGPDLFEQALDASNVGEARLHFLESQVDRLAERMEKVPPASLLSETLLCLASVRELLGHRQPTESQRRLVRVGAKLSIVVGVTMFCANQFALARRWYTAATRAADEAGDRYISDLALSSTLLIPTYSGDARGALALVTPRLEQVVGATPAIAWMWGFAALAHASLGDRAAFERAISRSRTTLDRCEPALQQPGALSFQRERQMFYETRGRADLGDLEGTAEVATRALAAYDPTDNADPALVRFAYACALVKAGEVEEACRIATAAIRDPYTCHSHVVVVRAHEFDALLAPSGSVTADWREALSEVRAPDPTTLPPLSPPRT</sequence>
<evidence type="ECO:0008006" key="3">
    <source>
        <dbReference type="Google" id="ProtNLM"/>
    </source>
</evidence>